<keyword evidence="1" id="KW-0175">Coiled coil</keyword>
<feature type="coiled-coil region" evidence="1">
    <location>
        <begin position="6"/>
        <end position="33"/>
    </location>
</feature>
<comment type="caution">
    <text evidence="2">The sequence shown here is derived from an EMBL/GenBank/DDBJ whole genome shotgun (WGS) entry which is preliminary data.</text>
</comment>
<gene>
    <name evidence="2" type="ORF">DW839_28485</name>
</gene>
<sequence>MKNHGVEFDERMLEMLNKQYNKAQAEILKQNGDDLEKRAEQYVIGIYGSKEGKTNTDDFEKTKKDFMTANAFELVDPIKILDKINALEDKIASFKAEVDAALSVSNAITEIEISY</sequence>
<accession>A0A414AIU0</accession>
<evidence type="ECO:0000256" key="1">
    <source>
        <dbReference type="SAM" id="Coils"/>
    </source>
</evidence>
<dbReference type="AlphaFoldDB" id="A0A414AIU0"/>
<organism evidence="2 3">
    <name type="scientific">Enterocloster bolteae</name>
    <dbReference type="NCBI Taxonomy" id="208479"/>
    <lineage>
        <taxon>Bacteria</taxon>
        <taxon>Bacillati</taxon>
        <taxon>Bacillota</taxon>
        <taxon>Clostridia</taxon>
        <taxon>Lachnospirales</taxon>
        <taxon>Lachnospiraceae</taxon>
        <taxon>Enterocloster</taxon>
    </lineage>
</organism>
<reference evidence="2 3" key="1">
    <citation type="submission" date="2018-08" db="EMBL/GenBank/DDBJ databases">
        <title>A genome reference for cultivated species of the human gut microbiota.</title>
        <authorList>
            <person name="Zou Y."/>
            <person name="Xue W."/>
            <person name="Luo G."/>
        </authorList>
    </citation>
    <scope>NUCLEOTIDE SEQUENCE [LARGE SCALE GENOMIC DNA]</scope>
    <source>
        <strain evidence="2 3">AM35-14</strain>
    </source>
</reference>
<protein>
    <recommendedName>
        <fullName evidence="4">DUF5082 domain-containing protein</fullName>
    </recommendedName>
</protein>
<evidence type="ECO:0000313" key="2">
    <source>
        <dbReference type="EMBL" id="RHC48466.1"/>
    </source>
</evidence>
<evidence type="ECO:0008006" key="4">
    <source>
        <dbReference type="Google" id="ProtNLM"/>
    </source>
</evidence>
<proteinExistence type="predicted"/>
<dbReference type="EMBL" id="QSHZ01000047">
    <property type="protein sequence ID" value="RHC48466.1"/>
    <property type="molecule type" value="Genomic_DNA"/>
</dbReference>
<evidence type="ECO:0000313" key="3">
    <source>
        <dbReference type="Proteomes" id="UP000283975"/>
    </source>
</evidence>
<dbReference type="Proteomes" id="UP000283975">
    <property type="component" value="Unassembled WGS sequence"/>
</dbReference>
<name>A0A414AIU0_9FIRM</name>